<dbReference type="RefSeq" id="WP_176909752.1">
    <property type="nucleotide sequence ID" value="NZ_JABKAU010000040.1"/>
</dbReference>
<sequence length="321" mass="34709">MPAILRLFSLVAFAGVPFALASCIDQISADLPAPPKVLVINSILTPDSLFRVQVSRVTSTVDSSSRLLSTANVYLLAPGRGAELLRNQGRGSYASPNKPVSGVPYTLRAEVDGYPTISATDTVPMAVPIREAWHSYPTGTDRNNELLGTIVVRFDDPGQTANFYEITAHQSQDRGLGQSPRQSQDFALDARGNAAMAAEGDAEFEPASLVFSDKLFNGQPFELRASFSPFSRIGGGIANGQPVGPRVSGEVYVVLRSVSRAYYQYRKSWTRHFYNQGTKGLGGGLTQLLFLGDPTRMYSNVAQGYGVVVSQAQEIKRLPAR</sequence>
<accession>A0A7Y7U6Y8</accession>
<name>A0A7Y7U6Y8_9BACT</name>
<evidence type="ECO:0000313" key="2">
    <source>
        <dbReference type="EMBL" id="NVO32892.1"/>
    </source>
</evidence>
<keyword evidence="3" id="KW-1185">Reference proteome</keyword>
<evidence type="ECO:0000256" key="1">
    <source>
        <dbReference type="SAM" id="SignalP"/>
    </source>
</evidence>
<evidence type="ECO:0000313" key="3">
    <source>
        <dbReference type="Proteomes" id="UP000565521"/>
    </source>
</evidence>
<keyword evidence="1" id="KW-0732">Signal</keyword>
<proteinExistence type="predicted"/>
<dbReference type="Pfam" id="PF14054">
    <property type="entry name" value="DUF4249"/>
    <property type="match status" value="1"/>
</dbReference>
<reference evidence="2 3" key="1">
    <citation type="submission" date="2020-05" db="EMBL/GenBank/DDBJ databases">
        <title>Hymenobacter terrestris sp. nov. and Hymenobacter lapidiphilus sp. nov., isolated from regoliths in Antarctica.</title>
        <authorList>
            <person name="Sedlacek I."/>
            <person name="Pantucek R."/>
            <person name="Zeman M."/>
            <person name="Holochova P."/>
            <person name="Kralova S."/>
            <person name="Stankova E."/>
            <person name="Sedo O."/>
            <person name="Micenkova L."/>
            <person name="Svec P."/>
            <person name="Gupta V."/>
            <person name="Sood U."/>
            <person name="Korpole U.S."/>
            <person name="Lal R."/>
        </authorList>
    </citation>
    <scope>NUCLEOTIDE SEQUENCE [LARGE SCALE GENOMIC DNA]</scope>
    <source>
        <strain evidence="2 3">P5342</strain>
    </source>
</reference>
<feature type="signal peptide" evidence="1">
    <location>
        <begin position="1"/>
        <end position="21"/>
    </location>
</feature>
<dbReference type="Proteomes" id="UP000565521">
    <property type="component" value="Unassembled WGS sequence"/>
</dbReference>
<dbReference type="EMBL" id="JABKAU010000040">
    <property type="protein sequence ID" value="NVO32892.1"/>
    <property type="molecule type" value="Genomic_DNA"/>
</dbReference>
<dbReference type="PROSITE" id="PS51257">
    <property type="entry name" value="PROKAR_LIPOPROTEIN"/>
    <property type="match status" value="1"/>
</dbReference>
<organism evidence="2 3">
    <name type="scientific">Hymenobacter lapidiphilus</name>
    <dbReference type="NCBI Taxonomy" id="2608003"/>
    <lineage>
        <taxon>Bacteria</taxon>
        <taxon>Pseudomonadati</taxon>
        <taxon>Bacteroidota</taxon>
        <taxon>Cytophagia</taxon>
        <taxon>Cytophagales</taxon>
        <taxon>Hymenobacteraceae</taxon>
        <taxon>Hymenobacter</taxon>
    </lineage>
</organism>
<dbReference type="AlphaFoldDB" id="A0A7Y7U6Y8"/>
<dbReference type="InterPro" id="IPR025345">
    <property type="entry name" value="DUF4249"/>
</dbReference>
<feature type="chain" id="PRO_5030699873" evidence="1">
    <location>
        <begin position="22"/>
        <end position="321"/>
    </location>
</feature>
<gene>
    <name evidence="2" type="ORF">HW554_16885</name>
</gene>
<comment type="caution">
    <text evidence="2">The sequence shown here is derived from an EMBL/GenBank/DDBJ whole genome shotgun (WGS) entry which is preliminary data.</text>
</comment>
<protein>
    <submittedName>
        <fullName evidence="2">DUF4249 domain-containing protein</fullName>
    </submittedName>
</protein>